<feature type="region of interest" description="Disordered" evidence="1">
    <location>
        <begin position="1"/>
        <end position="24"/>
    </location>
</feature>
<reference evidence="2" key="1">
    <citation type="submission" date="2020-07" db="EMBL/GenBank/DDBJ databases">
        <title>Multicomponent nature underlies the extraordinary mechanical properties of spider dragline silk.</title>
        <authorList>
            <person name="Kono N."/>
            <person name="Nakamura H."/>
            <person name="Mori M."/>
            <person name="Yoshida Y."/>
            <person name="Ohtoshi R."/>
            <person name="Malay A.D."/>
            <person name="Moran D.A.P."/>
            <person name="Tomita M."/>
            <person name="Numata K."/>
            <person name="Arakawa K."/>
        </authorList>
    </citation>
    <scope>NUCLEOTIDE SEQUENCE</scope>
</reference>
<proteinExistence type="predicted"/>
<keyword evidence="3" id="KW-1185">Reference proteome</keyword>
<comment type="caution">
    <text evidence="2">The sequence shown here is derived from an EMBL/GenBank/DDBJ whole genome shotgun (WGS) entry which is preliminary data.</text>
</comment>
<feature type="compositionally biased region" description="Basic and acidic residues" evidence="1">
    <location>
        <begin position="14"/>
        <end position="24"/>
    </location>
</feature>
<evidence type="ECO:0000256" key="1">
    <source>
        <dbReference type="SAM" id="MobiDB-lite"/>
    </source>
</evidence>
<sequence>MKHISTATQANIVESKHTTKRDSDGYRARVQISNIISHSSGLMKTAEGQIHQNLVRFRIQPEKRYQLFGNTGLKARYLFYFVIPSRHSRVLFVYTSKKKTALYSDKENIIQRRYEIEISLLFSDKRSQV</sequence>
<name>A0A8X6GPP4_TRICU</name>
<dbReference type="Proteomes" id="UP000887116">
    <property type="component" value="Unassembled WGS sequence"/>
</dbReference>
<gene>
    <name evidence="2" type="ORF">TNCT_602441</name>
</gene>
<accession>A0A8X6GPP4</accession>
<organism evidence="2 3">
    <name type="scientific">Trichonephila clavata</name>
    <name type="common">Joro spider</name>
    <name type="synonym">Nephila clavata</name>
    <dbReference type="NCBI Taxonomy" id="2740835"/>
    <lineage>
        <taxon>Eukaryota</taxon>
        <taxon>Metazoa</taxon>
        <taxon>Ecdysozoa</taxon>
        <taxon>Arthropoda</taxon>
        <taxon>Chelicerata</taxon>
        <taxon>Arachnida</taxon>
        <taxon>Araneae</taxon>
        <taxon>Araneomorphae</taxon>
        <taxon>Entelegynae</taxon>
        <taxon>Araneoidea</taxon>
        <taxon>Nephilidae</taxon>
        <taxon>Trichonephila</taxon>
    </lineage>
</organism>
<dbReference type="EMBL" id="BMAO01011092">
    <property type="protein sequence ID" value="GFQ71289.1"/>
    <property type="molecule type" value="Genomic_DNA"/>
</dbReference>
<evidence type="ECO:0000313" key="2">
    <source>
        <dbReference type="EMBL" id="GFQ71289.1"/>
    </source>
</evidence>
<evidence type="ECO:0000313" key="3">
    <source>
        <dbReference type="Proteomes" id="UP000887116"/>
    </source>
</evidence>
<dbReference type="AlphaFoldDB" id="A0A8X6GPP4"/>
<protein>
    <submittedName>
        <fullName evidence="2">Uncharacterized protein</fullName>
    </submittedName>
</protein>
<feature type="compositionally biased region" description="Polar residues" evidence="1">
    <location>
        <begin position="1"/>
        <end position="12"/>
    </location>
</feature>